<sequence>MLQISQQISCDRRATLNERGKTSEVLLSTDCDKPKPLVSIPCGKISKVWRSSEHIYLMAPGKACKNDGRNLSCSVDRLLPDRVRFI</sequence>
<organism evidence="1 2">
    <name type="scientific">Allacma fusca</name>
    <dbReference type="NCBI Taxonomy" id="39272"/>
    <lineage>
        <taxon>Eukaryota</taxon>
        <taxon>Metazoa</taxon>
        <taxon>Ecdysozoa</taxon>
        <taxon>Arthropoda</taxon>
        <taxon>Hexapoda</taxon>
        <taxon>Collembola</taxon>
        <taxon>Symphypleona</taxon>
        <taxon>Sminthuridae</taxon>
        <taxon>Allacma</taxon>
    </lineage>
</organism>
<reference evidence="1" key="1">
    <citation type="submission" date="2021-06" db="EMBL/GenBank/DDBJ databases">
        <authorList>
            <person name="Hodson N. C."/>
            <person name="Mongue J. A."/>
            <person name="Jaron S. K."/>
        </authorList>
    </citation>
    <scope>NUCLEOTIDE SEQUENCE</scope>
</reference>
<keyword evidence="2" id="KW-1185">Reference proteome</keyword>
<evidence type="ECO:0000313" key="2">
    <source>
        <dbReference type="Proteomes" id="UP000708208"/>
    </source>
</evidence>
<dbReference type="AlphaFoldDB" id="A0A8J2J817"/>
<name>A0A8J2J817_9HEXA</name>
<dbReference type="EMBL" id="CAJVCH010032149">
    <property type="protein sequence ID" value="CAG7711134.1"/>
    <property type="molecule type" value="Genomic_DNA"/>
</dbReference>
<evidence type="ECO:0000313" key="1">
    <source>
        <dbReference type="EMBL" id="CAG7711134.1"/>
    </source>
</evidence>
<comment type="caution">
    <text evidence="1">The sequence shown here is derived from an EMBL/GenBank/DDBJ whole genome shotgun (WGS) entry which is preliminary data.</text>
</comment>
<protein>
    <submittedName>
        <fullName evidence="1">Uncharacterized protein</fullName>
    </submittedName>
</protein>
<dbReference type="Proteomes" id="UP000708208">
    <property type="component" value="Unassembled WGS sequence"/>
</dbReference>
<proteinExistence type="predicted"/>
<gene>
    <name evidence="1" type="ORF">AFUS01_LOCUS5076</name>
</gene>
<accession>A0A8J2J817</accession>